<name>A0ABY8W9H4_9ACTN</name>
<dbReference type="Proteomes" id="UP001240150">
    <property type="component" value="Chromosome"/>
</dbReference>
<evidence type="ECO:0000259" key="1">
    <source>
        <dbReference type="Pfam" id="PF04073"/>
    </source>
</evidence>
<evidence type="ECO:0000313" key="3">
    <source>
        <dbReference type="Proteomes" id="UP001240150"/>
    </source>
</evidence>
<protein>
    <submittedName>
        <fullName evidence="2">YbaK/EbsC family protein</fullName>
    </submittedName>
</protein>
<sequence>MNSTFASASSLTTLLDEHEARYRVIDHPPEGNTEKASRLRGHPLDAAAKCLVVRVRTGKTRQHVLVVVPGDRRVDIAAVRDLYGCRSATVAPLDVAEQLTGSVSGAIPPFTFHPDLDLVVDPALLHHDEIFFNAGTLDRSYALRTDDYVRVMRPRLETVAQDV</sequence>
<evidence type="ECO:0000313" key="2">
    <source>
        <dbReference type="EMBL" id="WIM94519.1"/>
    </source>
</evidence>
<dbReference type="Gene3D" id="3.90.960.10">
    <property type="entry name" value="YbaK/aminoacyl-tRNA synthetase-associated domain"/>
    <property type="match status" value="1"/>
</dbReference>
<reference evidence="2 3" key="1">
    <citation type="submission" date="2023-06" db="EMBL/GenBank/DDBJ databases">
        <authorList>
            <person name="Yushchuk O."/>
            <person name="Binda E."/>
            <person name="Ruckert-Reed C."/>
            <person name="Fedorenko V."/>
            <person name="Kalinowski J."/>
            <person name="Marinelli F."/>
        </authorList>
    </citation>
    <scope>NUCLEOTIDE SEQUENCE [LARGE SCALE GENOMIC DNA]</scope>
    <source>
        <strain evidence="2 3">NRRL 3884</strain>
    </source>
</reference>
<accession>A0ABY8W9H4</accession>
<dbReference type="Pfam" id="PF04073">
    <property type="entry name" value="tRNA_edit"/>
    <property type="match status" value="1"/>
</dbReference>
<dbReference type="RefSeq" id="WP_284915735.1">
    <property type="nucleotide sequence ID" value="NZ_CP126980.1"/>
</dbReference>
<proteinExistence type="predicted"/>
<feature type="domain" description="YbaK/aminoacyl-tRNA synthetase-associated" evidence="1">
    <location>
        <begin position="27"/>
        <end position="150"/>
    </location>
</feature>
<dbReference type="PANTHER" id="PTHR30411:SF9">
    <property type="entry name" value="MULTIFUNCTIONAL SER_THR-TRNA DEACYLASE PROXP-Y"/>
    <property type="match status" value="1"/>
</dbReference>
<organism evidence="2 3">
    <name type="scientific">Actinoplanes oblitus</name>
    <dbReference type="NCBI Taxonomy" id="3040509"/>
    <lineage>
        <taxon>Bacteria</taxon>
        <taxon>Bacillati</taxon>
        <taxon>Actinomycetota</taxon>
        <taxon>Actinomycetes</taxon>
        <taxon>Micromonosporales</taxon>
        <taxon>Micromonosporaceae</taxon>
        <taxon>Actinoplanes</taxon>
    </lineage>
</organism>
<dbReference type="InterPro" id="IPR036754">
    <property type="entry name" value="YbaK/aa-tRNA-synt-asso_dom_sf"/>
</dbReference>
<gene>
    <name evidence="2" type="ORF">ACTOB_006545</name>
</gene>
<dbReference type="InterPro" id="IPR007214">
    <property type="entry name" value="YbaK/aa-tRNA-synth-assoc-dom"/>
</dbReference>
<dbReference type="EMBL" id="CP126980">
    <property type="protein sequence ID" value="WIM94519.1"/>
    <property type="molecule type" value="Genomic_DNA"/>
</dbReference>
<keyword evidence="3" id="KW-1185">Reference proteome</keyword>
<dbReference type="SUPFAM" id="SSF55826">
    <property type="entry name" value="YbaK/ProRS associated domain"/>
    <property type="match status" value="1"/>
</dbReference>
<dbReference type="PANTHER" id="PTHR30411">
    <property type="entry name" value="CYTOPLASMIC PROTEIN"/>
    <property type="match status" value="1"/>
</dbReference>